<dbReference type="EMBL" id="JBHSTP010000003">
    <property type="protein sequence ID" value="MFC6357185.1"/>
    <property type="molecule type" value="Genomic_DNA"/>
</dbReference>
<evidence type="ECO:0000313" key="1">
    <source>
        <dbReference type="EMBL" id="MFC6357185.1"/>
    </source>
</evidence>
<dbReference type="Proteomes" id="UP001596306">
    <property type="component" value="Unassembled WGS sequence"/>
</dbReference>
<proteinExistence type="predicted"/>
<dbReference type="SUPFAM" id="SSF52540">
    <property type="entry name" value="P-loop containing nucleoside triphosphate hydrolases"/>
    <property type="match status" value="1"/>
</dbReference>
<reference evidence="2" key="1">
    <citation type="journal article" date="2019" name="Int. J. Syst. Evol. Microbiol.">
        <title>The Global Catalogue of Microorganisms (GCM) 10K type strain sequencing project: providing services to taxonomists for standard genome sequencing and annotation.</title>
        <authorList>
            <consortium name="The Broad Institute Genomics Platform"/>
            <consortium name="The Broad Institute Genome Sequencing Center for Infectious Disease"/>
            <person name="Wu L."/>
            <person name="Ma J."/>
        </authorList>
    </citation>
    <scope>NUCLEOTIDE SEQUENCE [LARGE SCALE GENOMIC DNA]</scope>
    <source>
        <strain evidence="2">CCUG 43304</strain>
    </source>
</reference>
<organism evidence="1 2">
    <name type="scientific">Luethyella okanaganae</name>
    <dbReference type="NCBI Taxonomy" id="69372"/>
    <lineage>
        <taxon>Bacteria</taxon>
        <taxon>Bacillati</taxon>
        <taxon>Actinomycetota</taxon>
        <taxon>Actinomycetes</taxon>
        <taxon>Micrococcales</taxon>
        <taxon>Microbacteriaceae</taxon>
        <taxon>Luethyella</taxon>
    </lineage>
</organism>
<accession>A0ABW1VI62</accession>
<dbReference type="NCBIfam" id="NF006743">
    <property type="entry name" value="PRK09270.1-2"/>
    <property type="match status" value="1"/>
</dbReference>
<dbReference type="Gene3D" id="3.40.50.300">
    <property type="entry name" value="P-loop containing nucleotide triphosphate hydrolases"/>
    <property type="match status" value="2"/>
</dbReference>
<comment type="caution">
    <text evidence="1">The sequence shown here is derived from an EMBL/GenBank/DDBJ whole genome shotgun (WGS) entry which is preliminary data.</text>
</comment>
<keyword evidence="1" id="KW-0808">Transferase</keyword>
<dbReference type="GO" id="GO:0016301">
    <property type="term" value="F:kinase activity"/>
    <property type="evidence" value="ECO:0007669"/>
    <property type="project" value="UniProtKB-KW"/>
</dbReference>
<dbReference type="PANTHER" id="PTHR10285">
    <property type="entry name" value="URIDINE KINASE"/>
    <property type="match status" value="1"/>
</dbReference>
<dbReference type="InterPro" id="IPR027417">
    <property type="entry name" value="P-loop_NTPase"/>
</dbReference>
<evidence type="ECO:0000313" key="2">
    <source>
        <dbReference type="Proteomes" id="UP001596306"/>
    </source>
</evidence>
<keyword evidence="2" id="KW-1185">Reference proteome</keyword>
<sequence length="219" mass="24359">MSDGLRARLTALLEPGERVILGITGCPGSGKSTLAEWVLRQAGAQTQVAWVPMDGYHLADSELDRLGLRGSKGAIDTFDAYGYLATLRRIRSERANIVYAPEFDREIEQPIAGGMAVTPADRLIVTEGNYLLDASPPWPDVRAELDEVWYCEVSDELRRERLVARHVRFGKTPDQARRWVDEVDEANAGRIVASRDRADLIVPTDTFDLLPSDPWRPGS</sequence>
<name>A0ABW1VI62_9MICO</name>
<gene>
    <name evidence="1" type="ORF">ACFQB0_13825</name>
</gene>
<dbReference type="RefSeq" id="WP_386732751.1">
    <property type="nucleotide sequence ID" value="NZ_JBHSTP010000003.1"/>
</dbReference>
<protein>
    <submittedName>
        <fullName evidence="1">Nucleoside/nucleotide kinase family protein</fullName>
    </submittedName>
</protein>
<keyword evidence="1" id="KW-0418">Kinase</keyword>